<keyword evidence="2 6" id="KW-0812">Transmembrane</keyword>
<evidence type="ECO:0000256" key="5">
    <source>
        <dbReference type="SAM" id="MobiDB-lite"/>
    </source>
</evidence>
<dbReference type="GO" id="GO:0005385">
    <property type="term" value="F:zinc ion transmembrane transporter activity"/>
    <property type="evidence" value="ECO:0007669"/>
    <property type="project" value="TreeGrafter"/>
</dbReference>
<keyword evidence="4 6" id="KW-0472">Membrane</keyword>
<dbReference type="InterPro" id="IPR003689">
    <property type="entry name" value="ZIP"/>
</dbReference>
<feature type="compositionally biased region" description="Low complexity" evidence="5">
    <location>
        <begin position="192"/>
        <end position="205"/>
    </location>
</feature>
<keyword evidence="8" id="KW-1185">Reference proteome</keyword>
<evidence type="ECO:0000256" key="4">
    <source>
        <dbReference type="ARBA" id="ARBA00023136"/>
    </source>
</evidence>
<feature type="transmembrane region" description="Helical" evidence="6">
    <location>
        <begin position="243"/>
        <end position="264"/>
    </location>
</feature>
<evidence type="ECO:0000256" key="6">
    <source>
        <dbReference type="SAM" id="Phobius"/>
    </source>
</evidence>
<name>A0AAN8K8T1_PATCE</name>
<comment type="caution">
    <text evidence="7">The sequence shown here is derived from an EMBL/GenBank/DDBJ whole genome shotgun (WGS) entry which is preliminary data.</text>
</comment>
<reference evidence="7 8" key="1">
    <citation type="submission" date="2024-01" db="EMBL/GenBank/DDBJ databases">
        <title>The genome of the rayed Mediterranean limpet Patella caerulea (Linnaeus, 1758).</title>
        <authorList>
            <person name="Anh-Thu Weber A."/>
            <person name="Halstead-Nussloch G."/>
        </authorList>
    </citation>
    <scope>NUCLEOTIDE SEQUENCE [LARGE SCALE GENOMIC DNA]</scope>
    <source>
        <strain evidence="7">AATW-2023a</strain>
        <tissue evidence="7">Whole specimen</tissue>
    </source>
</reference>
<organism evidence="7 8">
    <name type="scientific">Patella caerulea</name>
    <name type="common">Rayed Mediterranean limpet</name>
    <dbReference type="NCBI Taxonomy" id="87958"/>
    <lineage>
        <taxon>Eukaryota</taxon>
        <taxon>Metazoa</taxon>
        <taxon>Spiralia</taxon>
        <taxon>Lophotrochozoa</taxon>
        <taxon>Mollusca</taxon>
        <taxon>Gastropoda</taxon>
        <taxon>Patellogastropoda</taxon>
        <taxon>Patelloidea</taxon>
        <taxon>Patellidae</taxon>
        <taxon>Patella</taxon>
    </lineage>
</organism>
<feature type="transmembrane region" description="Helical" evidence="6">
    <location>
        <begin position="86"/>
        <end position="109"/>
    </location>
</feature>
<evidence type="ECO:0008006" key="9">
    <source>
        <dbReference type="Google" id="ProtNLM"/>
    </source>
</evidence>
<feature type="transmembrane region" description="Helical" evidence="6">
    <location>
        <begin position="367"/>
        <end position="387"/>
    </location>
</feature>
<evidence type="ECO:0000256" key="2">
    <source>
        <dbReference type="ARBA" id="ARBA00022692"/>
    </source>
</evidence>
<dbReference type="GO" id="GO:0005886">
    <property type="term" value="C:plasma membrane"/>
    <property type="evidence" value="ECO:0007669"/>
    <property type="project" value="TreeGrafter"/>
</dbReference>
<sequence length="390" mass="42769">MEAILVAKLISLVIVLVISFILGNLPYFIIKRRNRAQGLGRRWEIILSVFNAFSGGVFLGACLLHLMDEGREELKEAFIMYGLEDIKYPLFEVIVAVGFFAIVFVDFVAELCLHESTSIVLEDGKQKQNSTVTAPDGEVNPAFRDSNAHLPVSTLSYGAITENQSKRSVAEQPPRSNGITLVNHTYTGDVSTFNNDNNSDNHSTHPTTQEVVSTNVTTIRHHTHNREHGHDFDQLAKTSTVRAVLLLIALSFHTIFDGLAIGLQDLDTDVWQVLAAISIHKALVAFCLGLQLFQAYMQRFRTAVILITLFSIMSPIGIGLGILVTSANINEAAQTMTAAVLQGVASGTFLYVTFFEILKEAFTHGRGIWNIFIAGVGFAAMAAVKLLDSD</sequence>
<gene>
    <name evidence="7" type="ORF">SNE40_002606</name>
</gene>
<evidence type="ECO:0000313" key="7">
    <source>
        <dbReference type="EMBL" id="KAK6190827.1"/>
    </source>
</evidence>
<evidence type="ECO:0000256" key="1">
    <source>
        <dbReference type="ARBA" id="ARBA00004141"/>
    </source>
</evidence>
<evidence type="ECO:0000256" key="3">
    <source>
        <dbReference type="ARBA" id="ARBA00022989"/>
    </source>
</evidence>
<feature type="transmembrane region" description="Helical" evidence="6">
    <location>
        <begin position="270"/>
        <end position="290"/>
    </location>
</feature>
<feature type="region of interest" description="Disordered" evidence="5">
    <location>
        <begin position="124"/>
        <end position="145"/>
    </location>
</feature>
<proteinExistence type="predicted"/>
<feature type="transmembrane region" description="Helical" evidence="6">
    <location>
        <begin position="6"/>
        <end position="30"/>
    </location>
</feature>
<accession>A0AAN8K8T1</accession>
<feature type="region of interest" description="Disordered" evidence="5">
    <location>
        <begin position="190"/>
        <end position="210"/>
    </location>
</feature>
<dbReference type="PANTHER" id="PTHR11040:SF140">
    <property type="entry name" value="ZRT (ZRT), IRT- (IRT-) LIKE PROTEIN TRANSPORTER"/>
    <property type="match status" value="1"/>
</dbReference>
<dbReference type="Proteomes" id="UP001347796">
    <property type="component" value="Unassembled WGS sequence"/>
</dbReference>
<dbReference type="PANTHER" id="PTHR11040">
    <property type="entry name" value="ZINC/IRON TRANSPORTER"/>
    <property type="match status" value="1"/>
</dbReference>
<feature type="region of interest" description="Disordered" evidence="5">
    <location>
        <begin position="163"/>
        <end position="182"/>
    </location>
</feature>
<protein>
    <recommendedName>
        <fullName evidence="9">Zinc transporter ZIP1</fullName>
    </recommendedName>
</protein>
<comment type="subcellular location">
    <subcellularLocation>
        <location evidence="1">Membrane</location>
        <topology evidence="1">Multi-pass membrane protein</topology>
    </subcellularLocation>
</comment>
<dbReference type="Pfam" id="PF02535">
    <property type="entry name" value="Zip"/>
    <property type="match status" value="1"/>
</dbReference>
<feature type="transmembrane region" description="Helical" evidence="6">
    <location>
        <begin position="42"/>
        <end position="66"/>
    </location>
</feature>
<dbReference type="AlphaFoldDB" id="A0AAN8K8T1"/>
<feature type="transmembrane region" description="Helical" evidence="6">
    <location>
        <begin position="302"/>
        <end position="324"/>
    </location>
</feature>
<keyword evidence="3 6" id="KW-1133">Transmembrane helix</keyword>
<evidence type="ECO:0000313" key="8">
    <source>
        <dbReference type="Proteomes" id="UP001347796"/>
    </source>
</evidence>
<feature type="transmembrane region" description="Helical" evidence="6">
    <location>
        <begin position="336"/>
        <end position="355"/>
    </location>
</feature>
<dbReference type="EMBL" id="JAZGQO010000002">
    <property type="protein sequence ID" value="KAK6190827.1"/>
    <property type="molecule type" value="Genomic_DNA"/>
</dbReference>